<dbReference type="InterPro" id="IPR050925">
    <property type="entry name" value="Rhomboid_protease_S54"/>
</dbReference>
<dbReference type="EC" id="3.4.21.-" evidence="9"/>
<keyword evidence="6 7" id="KW-0472">Membrane</keyword>
<accession>A0ABT9B0A2</accession>
<dbReference type="SUPFAM" id="SSF144091">
    <property type="entry name" value="Rhomboid-like"/>
    <property type="match status" value="1"/>
</dbReference>
<organism evidence="9 10">
    <name type="scientific">Nocardioides jiangxiensis</name>
    <dbReference type="NCBI Taxonomy" id="3064524"/>
    <lineage>
        <taxon>Bacteria</taxon>
        <taxon>Bacillati</taxon>
        <taxon>Actinomycetota</taxon>
        <taxon>Actinomycetes</taxon>
        <taxon>Propionibacteriales</taxon>
        <taxon>Nocardioidaceae</taxon>
        <taxon>Nocardioides</taxon>
    </lineage>
</organism>
<feature type="transmembrane region" description="Helical" evidence="7">
    <location>
        <begin position="252"/>
        <end position="267"/>
    </location>
</feature>
<reference evidence="9 10" key="1">
    <citation type="submission" date="2023-07" db="EMBL/GenBank/DDBJ databases">
        <title>Nocardioides sp. nov WY-20 isolated from soil.</title>
        <authorList>
            <person name="Liu B."/>
            <person name="Wan Y."/>
        </authorList>
    </citation>
    <scope>NUCLEOTIDE SEQUENCE [LARGE SCALE GENOMIC DNA]</scope>
    <source>
        <strain evidence="9 10">WY-20</strain>
    </source>
</reference>
<dbReference type="PANTHER" id="PTHR43731">
    <property type="entry name" value="RHOMBOID PROTEASE"/>
    <property type="match status" value="1"/>
</dbReference>
<feature type="transmembrane region" description="Helical" evidence="7">
    <location>
        <begin position="228"/>
        <end position="246"/>
    </location>
</feature>
<dbReference type="Gene3D" id="1.20.1540.10">
    <property type="entry name" value="Rhomboid-like"/>
    <property type="match status" value="1"/>
</dbReference>
<dbReference type="Proteomes" id="UP001233314">
    <property type="component" value="Unassembled WGS sequence"/>
</dbReference>
<dbReference type="EMBL" id="JAUQTA010000001">
    <property type="protein sequence ID" value="MDO7868272.1"/>
    <property type="molecule type" value="Genomic_DNA"/>
</dbReference>
<feature type="transmembrane region" description="Helical" evidence="7">
    <location>
        <begin position="135"/>
        <end position="163"/>
    </location>
</feature>
<feature type="transmembrane region" description="Helical" evidence="7">
    <location>
        <begin position="279"/>
        <end position="299"/>
    </location>
</feature>
<dbReference type="GO" id="GO:0008233">
    <property type="term" value="F:peptidase activity"/>
    <property type="evidence" value="ECO:0007669"/>
    <property type="project" value="UniProtKB-KW"/>
</dbReference>
<keyword evidence="10" id="KW-1185">Reference proteome</keyword>
<comment type="subcellular location">
    <subcellularLocation>
        <location evidence="1">Membrane</location>
        <topology evidence="1">Multi-pass membrane protein</topology>
    </subcellularLocation>
</comment>
<evidence type="ECO:0000313" key="9">
    <source>
        <dbReference type="EMBL" id="MDO7868272.1"/>
    </source>
</evidence>
<dbReference type="GO" id="GO:0006508">
    <property type="term" value="P:proteolysis"/>
    <property type="evidence" value="ECO:0007669"/>
    <property type="project" value="UniProtKB-KW"/>
</dbReference>
<sequence length="301" mass="31732">MTPAPQCYRHAGRETHISCQRCGRPICPDCMRSAAVGFQCPDCVRSGARETRSGRTAYGGARVANPGLTSGVLIAINAAVWALITATGGAASRWVDWLALRPEGICARGQYAWPSATRADCADLGSWLPGVADGAWWQLVTSMFTHIDVTHIGFNMLALWVLGPQLELALGRARFLALYLLSGLGGSLAVYWLAPSYTPTLGASGAIFGLMAALLVLALKVGGDVRNILMWIGINAAITVVGRGSISWQGHLGGFLGGLALMGLLAFSPKGPQRARWQWTGVVVYAALVLAGCVLRTVALA</sequence>
<evidence type="ECO:0000256" key="1">
    <source>
        <dbReference type="ARBA" id="ARBA00004141"/>
    </source>
</evidence>
<keyword evidence="3 7" id="KW-0812">Transmembrane</keyword>
<feature type="transmembrane region" description="Helical" evidence="7">
    <location>
        <begin position="175"/>
        <end position="194"/>
    </location>
</feature>
<dbReference type="RefSeq" id="WP_305027646.1">
    <property type="nucleotide sequence ID" value="NZ_JAUQTA010000001.1"/>
</dbReference>
<evidence type="ECO:0000256" key="3">
    <source>
        <dbReference type="ARBA" id="ARBA00022692"/>
    </source>
</evidence>
<feature type="domain" description="Peptidase S54 rhomboid" evidence="8">
    <location>
        <begin position="134"/>
        <end position="264"/>
    </location>
</feature>
<comment type="similarity">
    <text evidence="2">Belongs to the peptidase S54 family.</text>
</comment>
<keyword evidence="4 9" id="KW-0378">Hydrolase</keyword>
<evidence type="ECO:0000313" key="10">
    <source>
        <dbReference type="Proteomes" id="UP001233314"/>
    </source>
</evidence>
<evidence type="ECO:0000259" key="8">
    <source>
        <dbReference type="Pfam" id="PF01694"/>
    </source>
</evidence>
<evidence type="ECO:0000256" key="5">
    <source>
        <dbReference type="ARBA" id="ARBA00022989"/>
    </source>
</evidence>
<evidence type="ECO:0000256" key="7">
    <source>
        <dbReference type="SAM" id="Phobius"/>
    </source>
</evidence>
<comment type="caution">
    <text evidence="9">The sequence shown here is derived from an EMBL/GenBank/DDBJ whole genome shotgun (WGS) entry which is preliminary data.</text>
</comment>
<dbReference type="Pfam" id="PF01694">
    <property type="entry name" value="Rhomboid"/>
    <property type="match status" value="1"/>
</dbReference>
<feature type="transmembrane region" description="Helical" evidence="7">
    <location>
        <begin position="72"/>
        <end position="91"/>
    </location>
</feature>
<feature type="transmembrane region" description="Helical" evidence="7">
    <location>
        <begin position="200"/>
        <end position="221"/>
    </location>
</feature>
<dbReference type="PANTHER" id="PTHR43731:SF14">
    <property type="entry name" value="PRESENILIN-ASSOCIATED RHOMBOID-LIKE PROTEIN, MITOCHONDRIAL"/>
    <property type="match status" value="1"/>
</dbReference>
<dbReference type="InterPro" id="IPR022764">
    <property type="entry name" value="Peptidase_S54_rhomboid_dom"/>
</dbReference>
<name>A0ABT9B0A2_9ACTN</name>
<keyword evidence="9" id="KW-0645">Protease</keyword>
<gene>
    <name evidence="9" type="ORF">Q5722_07805</name>
</gene>
<evidence type="ECO:0000256" key="4">
    <source>
        <dbReference type="ARBA" id="ARBA00022801"/>
    </source>
</evidence>
<keyword evidence="5 7" id="KW-1133">Transmembrane helix</keyword>
<protein>
    <submittedName>
        <fullName evidence="9">Rhomboid family intramembrane serine protease</fullName>
        <ecNumber evidence="9">3.4.21.-</ecNumber>
    </submittedName>
</protein>
<evidence type="ECO:0000256" key="2">
    <source>
        <dbReference type="ARBA" id="ARBA00009045"/>
    </source>
</evidence>
<evidence type="ECO:0000256" key="6">
    <source>
        <dbReference type="ARBA" id="ARBA00023136"/>
    </source>
</evidence>
<dbReference type="InterPro" id="IPR035952">
    <property type="entry name" value="Rhomboid-like_sf"/>
</dbReference>
<proteinExistence type="inferred from homology"/>